<keyword evidence="5 8" id="KW-1133">Transmembrane helix</keyword>
<feature type="transmembrane region" description="Helical" evidence="8">
    <location>
        <begin position="147"/>
        <end position="164"/>
    </location>
</feature>
<dbReference type="PANTHER" id="PTHR23517:SF2">
    <property type="entry name" value="MULTIDRUG RESISTANCE PROTEIN MDTH"/>
    <property type="match status" value="1"/>
</dbReference>
<dbReference type="Gene3D" id="1.20.1250.20">
    <property type="entry name" value="MFS general substrate transporter like domains"/>
    <property type="match status" value="1"/>
</dbReference>
<gene>
    <name evidence="10" type="ORF">GCM10009863_58390</name>
</gene>
<evidence type="ECO:0000256" key="1">
    <source>
        <dbReference type="ARBA" id="ARBA00004651"/>
    </source>
</evidence>
<dbReference type="InterPro" id="IPR020846">
    <property type="entry name" value="MFS_dom"/>
</dbReference>
<comment type="caution">
    <text evidence="10">The sequence shown here is derived from an EMBL/GenBank/DDBJ whole genome shotgun (WGS) entry which is preliminary data.</text>
</comment>
<feature type="transmembrane region" description="Helical" evidence="8">
    <location>
        <begin position="286"/>
        <end position="307"/>
    </location>
</feature>
<feature type="transmembrane region" description="Helical" evidence="8">
    <location>
        <begin position="82"/>
        <end position="105"/>
    </location>
</feature>
<feature type="transmembrane region" description="Helical" evidence="8">
    <location>
        <begin position="360"/>
        <end position="379"/>
    </location>
</feature>
<dbReference type="PROSITE" id="PS50850">
    <property type="entry name" value="MFS"/>
    <property type="match status" value="1"/>
</dbReference>
<evidence type="ECO:0000259" key="9">
    <source>
        <dbReference type="PROSITE" id="PS50850"/>
    </source>
</evidence>
<dbReference type="PANTHER" id="PTHR23517">
    <property type="entry name" value="RESISTANCE PROTEIN MDTM, PUTATIVE-RELATED-RELATED"/>
    <property type="match status" value="1"/>
</dbReference>
<organism evidence="10 11">
    <name type="scientific">Streptomyces axinellae</name>
    <dbReference type="NCBI Taxonomy" id="552788"/>
    <lineage>
        <taxon>Bacteria</taxon>
        <taxon>Bacillati</taxon>
        <taxon>Actinomycetota</taxon>
        <taxon>Actinomycetes</taxon>
        <taxon>Kitasatosporales</taxon>
        <taxon>Streptomycetaceae</taxon>
        <taxon>Streptomyces</taxon>
    </lineage>
</organism>
<evidence type="ECO:0000256" key="7">
    <source>
        <dbReference type="SAM" id="MobiDB-lite"/>
    </source>
</evidence>
<comment type="subcellular location">
    <subcellularLocation>
        <location evidence="1">Cell membrane</location>
        <topology evidence="1">Multi-pass membrane protein</topology>
    </subcellularLocation>
</comment>
<keyword evidence="4 8" id="KW-0812">Transmembrane</keyword>
<dbReference type="EMBL" id="BAAARJ010000023">
    <property type="protein sequence ID" value="GAA2634384.1"/>
    <property type="molecule type" value="Genomic_DNA"/>
</dbReference>
<evidence type="ECO:0000256" key="3">
    <source>
        <dbReference type="ARBA" id="ARBA00022475"/>
    </source>
</evidence>
<protein>
    <submittedName>
        <fullName evidence="10">MFS transporter</fullName>
    </submittedName>
</protein>
<evidence type="ECO:0000256" key="6">
    <source>
        <dbReference type="ARBA" id="ARBA00023136"/>
    </source>
</evidence>
<keyword evidence="2" id="KW-0813">Transport</keyword>
<dbReference type="Pfam" id="PF07690">
    <property type="entry name" value="MFS_1"/>
    <property type="match status" value="1"/>
</dbReference>
<proteinExistence type="predicted"/>
<evidence type="ECO:0000313" key="11">
    <source>
        <dbReference type="Proteomes" id="UP001501447"/>
    </source>
</evidence>
<dbReference type="InterPro" id="IPR036259">
    <property type="entry name" value="MFS_trans_sf"/>
</dbReference>
<feature type="transmembrane region" description="Helical" evidence="8">
    <location>
        <begin position="224"/>
        <end position="244"/>
    </location>
</feature>
<keyword evidence="3" id="KW-1003">Cell membrane</keyword>
<evidence type="ECO:0000256" key="8">
    <source>
        <dbReference type="SAM" id="Phobius"/>
    </source>
</evidence>
<feature type="transmembrane region" description="Helical" evidence="8">
    <location>
        <begin position="256"/>
        <end position="274"/>
    </location>
</feature>
<name>A0ABN3QT93_9ACTN</name>
<dbReference type="InterPro" id="IPR011701">
    <property type="entry name" value="MFS"/>
</dbReference>
<dbReference type="InterPro" id="IPR050171">
    <property type="entry name" value="MFS_Transporters"/>
</dbReference>
<feature type="transmembrane region" description="Helical" evidence="8">
    <location>
        <begin position="185"/>
        <end position="204"/>
    </location>
</feature>
<accession>A0ABN3QT93</accession>
<feature type="region of interest" description="Disordered" evidence="7">
    <location>
        <begin position="391"/>
        <end position="431"/>
    </location>
</feature>
<dbReference type="SUPFAM" id="SSF103473">
    <property type="entry name" value="MFS general substrate transporter"/>
    <property type="match status" value="1"/>
</dbReference>
<reference evidence="10 11" key="1">
    <citation type="journal article" date="2019" name="Int. J. Syst. Evol. Microbiol.">
        <title>The Global Catalogue of Microorganisms (GCM) 10K type strain sequencing project: providing services to taxonomists for standard genome sequencing and annotation.</title>
        <authorList>
            <consortium name="The Broad Institute Genomics Platform"/>
            <consortium name="The Broad Institute Genome Sequencing Center for Infectious Disease"/>
            <person name="Wu L."/>
            <person name="Ma J."/>
        </authorList>
    </citation>
    <scope>NUCLEOTIDE SEQUENCE [LARGE SCALE GENOMIC DNA]</scope>
    <source>
        <strain evidence="10 11">JCM 16373</strain>
    </source>
</reference>
<dbReference type="Proteomes" id="UP001501447">
    <property type="component" value="Unassembled WGS sequence"/>
</dbReference>
<feature type="domain" description="Major facilitator superfamily (MFS) profile" evidence="9">
    <location>
        <begin position="1"/>
        <end position="381"/>
    </location>
</feature>
<keyword evidence="6 8" id="KW-0472">Membrane</keyword>
<feature type="transmembrane region" description="Helical" evidence="8">
    <location>
        <begin position="327"/>
        <end position="348"/>
    </location>
</feature>
<evidence type="ECO:0000256" key="5">
    <source>
        <dbReference type="ARBA" id="ARBA00022989"/>
    </source>
</evidence>
<evidence type="ECO:0000313" key="10">
    <source>
        <dbReference type="EMBL" id="GAA2634384.1"/>
    </source>
</evidence>
<feature type="transmembrane region" description="Helical" evidence="8">
    <location>
        <begin position="117"/>
        <end position="141"/>
    </location>
</feature>
<evidence type="ECO:0000256" key="2">
    <source>
        <dbReference type="ARBA" id="ARBA00022448"/>
    </source>
</evidence>
<keyword evidence="11" id="KW-1185">Reference proteome</keyword>
<sequence length="431" mass="44485">MPVPASSYPASPVPSTVVSIPSGASARTVGVVLGVRNLSQQGLFVLGGSAADRFGPRSVIITGCGLRVLGFGLFGLGTSLPVLVAASALSGLAGALFYPAVRSYLAHEAGDRKAEAFALLNVFAMTGSLLGMLLGSVLLLFDFRVCALVAAGVFAALFLAQLFAMPQRQPGRRGTALWQDWREALGSRGFFPFALAMAGMTTLENQLYLLISEGAHQATGRAEAVSVLLAAGAVANMALQLRLTRGLQRRGGTARWMVPGLLVMSAGFLPPLLTAGKSEPGGLGQAALWLLPLMAATLLLYLGVMVLHPPVIELIPHFGHERLTGTYFGLFYVVSGLTAAAGNSLIGWTMDLGRTGWPGLPWASCAAIGLLSALALAALGRLGRLPHTAAGVPPAEPVSGRRTAHVPHPALPARPADEAASGSAEGPPPDR</sequence>
<evidence type="ECO:0000256" key="4">
    <source>
        <dbReference type="ARBA" id="ARBA00022692"/>
    </source>
</evidence>